<gene>
    <name evidence="1" type="ORF">Sradi_7311800</name>
</gene>
<name>A0AAW2I6D6_SESRA</name>
<reference evidence="1" key="1">
    <citation type="submission" date="2020-06" db="EMBL/GenBank/DDBJ databases">
        <authorList>
            <person name="Li T."/>
            <person name="Hu X."/>
            <person name="Zhang T."/>
            <person name="Song X."/>
            <person name="Zhang H."/>
            <person name="Dai N."/>
            <person name="Sheng W."/>
            <person name="Hou X."/>
            <person name="Wei L."/>
        </authorList>
    </citation>
    <scope>NUCLEOTIDE SEQUENCE</scope>
    <source>
        <strain evidence="1">G02</strain>
        <tissue evidence="1">Leaf</tissue>
    </source>
</reference>
<proteinExistence type="predicted"/>
<sequence length="55" mass="6118">MTAQWKTEKYEKEALVRNICCSGGLARSGVLYKANDPFTGTLKDSQLEGAHKQPF</sequence>
<comment type="caution">
    <text evidence="1">The sequence shown here is derived from an EMBL/GenBank/DDBJ whole genome shotgun (WGS) entry which is preliminary data.</text>
</comment>
<evidence type="ECO:0000313" key="1">
    <source>
        <dbReference type="EMBL" id="KAL0277940.1"/>
    </source>
</evidence>
<protein>
    <submittedName>
        <fullName evidence="1">Uncharacterized protein</fullName>
    </submittedName>
</protein>
<dbReference type="EMBL" id="JACGWJ010001721">
    <property type="protein sequence ID" value="KAL0277940.1"/>
    <property type="molecule type" value="Genomic_DNA"/>
</dbReference>
<dbReference type="AlphaFoldDB" id="A0AAW2I6D6"/>
<accession>A0AAW2I6D6</accession>
<organism evidence="1">
    <name type="scientific">Sesamum radiatum</name>
    <name type="common">Black benniseed</name>
    <dbReference type="NCBI Taxonomy" id="300843"/>
    <lineage>
        <taxon>Eukaryota</taxon>
        <taxon>Viridiplantae</taxon>
        <taxon>Streptophyta</taxon>
        <taxon>Embryophyta</taxon>
        <taxon>Tracheophyta</taxon>
        <taxon>Spermatophyta</taxon>
        <taxon>Magnoliopsida</taxon>
        <taxon>eudicotyledons</taxon>
        <taxon>Gunneridae</taxon>
        <taxon>Pentapetalae</taxon>
        <taxon>asterids</taxon>
        <taxon>lamiids</taxon>
        <taxon>Lamiales</taxon>
        <taxon>Pedaliaceae</taxon>
        <taxon>Sesamum</taxon>
    </lineage>
</organism>
<reference evidence="1" key="2">
    <citation type="journal article" date="2024" name="Plant">
        <title>Genomic evolution and insights into agronomic trait innovations of Sesamum species.</title>
        <authorList>
            <person name="Miao H."/>
            <person name="Wang L."/>
            <person name="Qu L."/>
            <person name="Liu H."/>
            <person name="Sun Y."/>
            <person name="Le M."/>
            <person name="Wang Q."/>
            <person name="Wei S."/>
            <person name="Zheng Y."/>
            <person name="Lin W."/>
            <person name="Duan Y."/>
            <person name="Cao H."/>
            <person name="Xiong S."/>
            <person name="Wang X."/>
            <person name="Wei L."/>
            <person name="Li C."/>
            <person name="Ma Q."/>
            <person name="Ju M."/>
            <person name="Zhao R."/>
            <person name="Li G."/>
            <person name="Mu C."/>
            <person name="Tian Q."/>
            <person name="Mei H."/>
            <person name="Zhang T."/>
            <person name="Gao T."/>
            <person name="Zhang H."/>
        </authorList>
    </citation>
    <scope>NUCLEOTIDE SEQUENCE</scope>
    <source>
        <strain evidence="1">G02</strain>
    </source>
</reference>